<dbReference type="EMBL" id="FNHB01000001">
    <property type="protein sequence ID" value="SDL55981.1"/>
    <property type="molecule type" value="Genomic_DNA"/>
</dbReference>
<dbReference type="Proteomes" id="UP000214880">
    <property type="component" value="Unassembled WGS sequence"/>
</dbReference>
<proteinExistence type="predicted"/>
<dbReference type="RefSeq" id="WP_092067392.1">
    <property type="nucleotide sequence ID" value="NZ_FNHB01000001.1"/>
</dbReference>
<evidence type="ECO:0000256" key="1">
    <source>
        <dbReference type="SAM" id="MobiDB-lite"/>
    </source>
</evidence>
<evidence type="ECO:0000313" key="3">
    <source>
        <dbReference type="Proteomes" id="UP000214880"/>
    </source>
</evidence>
<sequence>MSKQNKKLVFFVVPVLVLAVLFSGCNMLEPAKKPEIGPAGKPPESKDNPPVTQRFWSPPSQLYDLEATAGVIFEGLTKDIWPQAQTGLDNLQTIWEQAKPLVGEKKGVKEADEALSKLSGSIADRKLTNSYENLNQFMSSVSDVAKSYKLSPLADIISVGNSVRNVSFYVEDKDWGKAAAKVQELENTWNQVKPAMEQIGILDQLTIAHSNVTQIKDAVNAENQGAFEENLANLNESLGRIRDFFHGH</sequence>
<reference evidence="2 3" key="1">
    <citation type="submission" date="2016-10" db="EMBL/GenBank/DDBJ databases">
        <authorList>
            <person name="de Groot N.N."/>
        </authorList>
    </citation>
    <scope>NUCLEOTIDE SEQUENCE [LARGE SCALE GENOMIC DNA]</scope>
    <source>
        <strain evidence="2 3">DSM 1736</strain>
    </source>
</reference>
<accession>A0A1G9L212</accession>
<gene>
    <name evidence="2" type="ORF">SAMN04488502_101198</name>
</gene>
<name>A0A1G9L212_9FIRM</name>
<organism evidence="2 3">
    <name type="scientific">Dendrosporobacter quercicolus</name>
    <dbReference type="NCBI Taxonomy" id="146817"/>
    <lineage>
        <taxon>Bacteria</taxon>
        <taxon>Bacillati</taxon>
        <taxon>Bacillota</taxon>
        <taxon>Negativicutes</taxon>
        <taxon>Selenomonadales</taxon>
        <taxon>Sporomusaceae</taxon>
        <taxon>Dendrosporobacter</taxon>
    </lineage>
</organism>
<protein>
    <submittedName>
        <fullName evidence="2">Uncharacterized protein</fullName>
    </submittedName>
</protein>
<keyword evidence="3" id="KW-1185">Reference proteome</keyword>
<evidence type="ECO:0000313" key="2">
    <source>
        <dbReference type="EMBL" id="SDL55981.1"/>
    </source>
</evidence>
<dbReference type="PROSITE" id="PS51257">
    <property type="entry name" value="PROKAR_LIPOPROTEIN"/>
    <property type="match status" value="1"/>
</dbReference>
<dbReference type="AlphaFoldDB" id="A0A1G9L212"/>
<feature type="region of interest" description="Disordered" evidence="1">
    <location>
        <begin position="33"/>
        <end position="53"/>
    </location>
</feature>